<evidence type="ECO:0000259" key="5">
    <source>
        <dbReference type="Pfam" id="PF00703"/>
    </source>
</evidence>
<dbReference type="InterPro" id="IPR006103">
    <property type="entry name" value="Glyco_hydro_2_cat"/>
</dbReference>
<dbReference type="InterPro" id="IPR006104">
    <property type="entry name" value="Glyco_hydro_2_N"/>
</dbReference>
<keyword evidence="9" id="KW-1185">Reference proteome</keyword>
<reference evidence="8 9" key="1">
    <citation type="submission" date="2011-08" db="EMBL/GenBank/DDBJ databases">
        <title>The Genome Sequence of Alistipes indistinctus YIT 12060.</title>
        <authorList>
            <consortium name="The Broad Institute Genome Sequencing Platform"/>
            <person name="Earl A."/>
            <person name="Ward D."/>
            <person name="Feldgarden M."/>
            <person name="Gevers D."/>
            <person name="Morotomi M."/>
            <person name="Young S.K."/>
            <person name="Zeng Q."/>
            <person name="Gargeya S."/>
            <person name="Fitzgerald M."/>
            <person name="Haas B."/>
            <person name="Abouelleil A."/>
            <person name="Alvarado L."/>
            <person name="Arachchi H.M."/>
            <person name="Berlin A."/>
            <person name="Brown A."/>
            <person name="Chapman S.B."/>
            <person name="Chen Z."/>
            <person name="Dunbar C."/>
            <person name="Freedman E."/>
            <person name="Gearin G."/>
            <person name="Gellesch M."/>
            <person name="Goldberg J."/>
            <person name="Griggs A."/>
            <person name="Gujja S."/>
            <person name="Heiman D."/>
            <person name="Howarth C."/>
            <person name="Larson L."/>
            <person name="Lui A."/>
            <person name="MacDonald P.J.P."/>
            <person name="Montmayeur A."/>
            <person name="Murphy C."/>
            <person name="Neiman D."/>
            <person name="Pearson M."/>
            <person name="Priest M."/>
            <person name="Roberts A."/>
            <person name="Saif S."/>
            <person name="Shea T."/>
            <person name="Shenoy N."/>
            <person name="Sisk P."/>
            <person name="Stolte C."/>
            <person name="Sykes S."/>
            <person name="Wortman J."/>
            <person name="Nusbaum C."/>
            <person name="Birren B."/>
        </authorList>
    </citation>
    <scope>NUCLEOTIDE SEQUENCE [LARGE SCALE GENOMIC DNA]</scope>
    <source>
        <strain evidence="8 9">YIT 12060</strain>
    </source>
</reference>
<proteinExistence type="inferred from homology"/>
<dbReference type="InterPro" id="IPR008979">
    <property type="entry name" value="Galactose-bd-like_sf"/>
</dbReference>
<evidence type="ECO:0000259" key="6">
    <source>
        <dbReference type="Pfam" id="PF02836"/>
    </source>
</evidence>
<dbReference type="InterPro" id="IPR017853">
    <property type="entry name" value="GH"/>
</dbReference>
<dbReference type="AlphaFoldDB" id="G5HB72"/>
<dbReference type="InterPro" id="IPR036156">
    <property type="entry name" value="Beta-gal/glucu_dom_sf"/>
</dbReference>
<dbReference type="InterPro" id="IPR051913">
    <property type="entry name" value="GH2_Domain-Containing"/>
</dbReference>
<protein>
    <recommendedName>
        <fullName evidence="10">Glycoside hydrolase family 2</fullName>
    </recommendedName>
</protein>
<dbReference type="SUPFAM" id="SSF49785">
    <property type="entry name" value="Galactose-binding domain-like"/>
    <property type="match status" value="1"/>
</dbReference>
<dbReference type="HOGENOM" id="CLU_315619_0_0_10"/>
<dbReference type="eggNOG" id="COG3250">
    <property type="taxonomic scope" value="Bacteria"/>
</dbReference>
<dbReference type="GO" id="GO:0004553">
    <property type="term" value="F:hydrolase activity, hydrolyzing O-glycosyl compounds"/>
    <property type="evidence" value="ECO:0007669"/>
    <property type="project" value="InterPro"/>
</dbReference>
<dbReference type="Proteomes" id="UP000006008">
    <property type="component" value="Unassembled WGS sequence"/>
</dbReference>
<dbReference type="Gene3D" id="2.60.40.10">
    <property type="entry name" value="Immunoglobulins"/>
    <property type="match status" value="1"/>
</dbReference>
<evidence type="ECO:0000313" key="9">
    <source>
        <dbReference type="Proteomes" id="UP000006008"/>
    </source>
</evidence>
<sequence length="935" mass="104945">MKRNLFLCCLLALAATVSLGRTVAKIPLPEHPRPDFERSEWINLNGPWAFTFNEALAQKALQTGQTGTFDHTINVPFPWGSPLSGVANLGDSAWYARQVSIPESWRGKRVFLVIGAADWGTKVWLNGRYLGAHEGGYTPFEFELTPNLQFGMPQNLVIGVEDKGGNDRLAGKQGYGNARGIWQTVYLEARGNDYIDYVHFTPDIDRSAVKVQVGLNGVPAKDATIRIKFKNGEQTDFTYQPKGKAKKSTVQEFEIPLSDQRLWELDDPYLYETTVSLYANGQPQDQVDSYFGQRKISTTMLPGSDYPYVALNNKPVYLQLCLDQSYHPEGYYTFPSDEFMRDEILLSKRLGLNGNRIHIKVEVPRKLYWADKLGLLIMADTPNFWGEPTDSAKKDWEHCMRAQVKRDYNHPSIFSWVNFNETWGLFTNTGGTDEKGKPKRAFLPETQEWVRSMYHETKKLDPSRLVEDNSPCNEDHVQTDLNTWHGYHPGYQWEETIAQFDDNTYPGSTHNYIGGNRQGGEPMFNSECGNVWGYKGSTGDVDFTWDYHIMMNGFRSHPKVCGWLYTEHHDVINEWNGYVKYDRSPKIDGLSDLVPGMTMADFHSLYYIVPKIDLCSDVKGGSTVAVPLVASFMTDKNPGALILHTKLVGWDQLGRKAEYGQQALDIPFTPYLNGAVGEVSVDMPKGNGLYLLQMQLTDQAGKVLHRNFVTFVVKDGDPVQDTGLQCVSFAPASFSARDWSVKQWNVLDGLKVNGTGSGYFEYTIPWPAGLKKEDIAAASLVFEASAKQLFGKDLEGIDSLVDLDFMRGGGTHDPCKSTNSYAMTDQLRWESWVTVSVNGQKAGSYWLEDDPADHRGILSWHAQPHDNYLREAGSYGYLIEAALPLDALKEGEPIVLRLAVPDGITGGMALYGVDFGRYPLDPTLVFTKKTPLAAN</sequence>
<accession>G5HB72</accession>
<feature type="domain" description="Glycosyl hydrolases family 2 sugar binding" evidence="7">
    <location>
        <begin position="73"/>
        <end position="158"/>
    </location>
</feature>
<dbReference type="GeneID" id="92815085"/>
<dbReference type="Pfam" id="PF02837">
    <property type="entry name" value="Glyco_hydro_2_N"/>
    <property type="match status" value="1"/>
</dbReference>
<keyword evidence="2" id="KW-0378">Hydrolase</keyword>
<dbReference type="InterPro" id="IPR006102">
    <property type="entry name" value="Ig-like_GH2"/>
</dbReference>
<comment type="caution">
    <text evidence="8">The sequence shown here is derived from an EMBL/GenBank/DDBJ whole genome shotgun (WGS) entry which is preliminary data.</text>
</comment>
<dbReference type="EMBL" id="ADLD01000013">
    <property type="protein sequence ID" value="EHB91838.1"/>
    <property type="molecule type" value="Genomic_DNA"/>
</dbReference>
<dbReference type="PANTHER" id="PTHR42732">
    <property type="entry name" value="BETA-GALACTOSIDASE"/>
    <property type="match status" value="1"/>
</dbReference>
<evidence type="ECO:0000259" key="7">
    <source>
        <dbReference type="Pfam" id="PF02837"/>
    </source>
</evidence>
<evidence type="ECO:0000256" key="3">
    <source>
        <dbReference type="ARBA" id="ARBA00023295"/>
    </source>
</evidence>
<dbReference type="Gene3D" id="2.60.120.260">
    <property type="entry name" value="Galactose-binding domain-like"/>
    <property type="match status" value="1"/>
</dbReference>
<evidence type="ECO:0000313" key="8">
    <source>
        <dbReference type="EMBL" id="EHB91838.1"/>
    </source>
</evidence>
<feature type="domain" description="Glycoside hydrolase family 2 catalytic" evidence="6">
    <location>
        <begin position="310"/>
        <end position="477"/>
    </location>
</feature>
<name>G5HB72_9BACT</name>
<feature type="domain" description="Glycoside hydrolase family 2 immunoglobulin-like beta-sandwich" evidence="5">
    <location>
        <begin position="194"/>
        <end position="294"/>
    </location>
</feature>
<organism evidence="8 9">
    <name type="scientific">Alistipes indistinctus YIT 12060</name>
    <dbReference type="NCBI Taxonomy" id="742725"/>
    <lineage>
        <taxon>Bacteria</taxon>
        <taxon>Pseudomonadati</taxon>
        <taxon>Bacteroidota</taxon>
        <taxon>Bacteroidia</taxon>
        <taxon>Bacteroidales</taxon>
        <taxon>Rikenellaceae</taxon>
        <taxon>Alistipes</taxon>
    </lineage>
</organism>
<keyword evidence="3" id="KW-0326">Glycosidase</keyword>
<evidence type="ECO:0000256" key="2">
    <source>
        <dbReference type="ARBA" id="ARBA00022801"/>
    </source>
</evidence>
<dbReference type="OrthoDB" id="9801077at2"/>
<dbReference type="Pfam" id="PF02836">
    <property type="entry name" value="Glyco_hydro_2_C"/>
    <property type="match status" value="1"/>
</dbReference>
<evidence type="ECO:0000256" key="1">
    <source>
        <dbReference type="ARBA" id="ARBA00007401"/>
    </source>
</evidence>
<keyword evidence="4" id="KW-0732">Signal</keyword>
<feature type="signal peptide" evidence="4">
    <location>
        <begin position="1"/>
        <end position="20"/>
    </location>
</feature>
<dbReference type="SUPFAM" id="SSF49303">
    <property type="entry name" value="beta-Galactosidase/glucuronidase domain"/>
    <property type="match status" value="1"/>
</dbReference>
<dbReference type="SUPFAM" id="SSF51445">
    <property type="entry name" value="(Trans)glycosidases"/>
    <property type="match status" value="1"/>
</dbReference>
<dbReference type="STRING" id="742725.HMPREF9450_01887"/>
<feature type="chain" id="PRO_5003477895" description="Glycoside hydrolase family 2" evidence="4">
    <location>
        <begin position="21"/>
        <end position="935"/>
    </location>
</feature>
<dbReference type="PATRIC" id="fig|742725.3.peg.1986"/>
<dbReference type="PANTHER" id="PTHR42732:SF3">
    <property type="entry name" value="HYDROLASE"/>
    <property type="match status" value="1"/>
</dbReference>
<evidence type="ECO:0000256" key="4">
    <source>
        <dbReference type="SAM" id="SignalP"/>
    </source>
</evidence>
<gene>
    <name evidence="8" type="ORF">HMPREF9450_01887</name>
</gene>
<dbReference type="GO" id="GO:0005975">
    <property type="term" value="P:carbohydrate metabolic process"/>
    <property type="evidence" value="ECO:0007669"/>
    <property type="project" value="InterPro"/>
</dbReference>
<dbReference type="Pfam" id="PF00703">
    <property type="entry name" value="Glyco_hydro_2"/>
    <property type="match status" value="1"/>
</dbReference>
<evidence type="ECO:0008006" key="10">
    <source>
        <dbReference type="Google" id="ProtNLM"/>
    </source>
</evidence>
<dbReference type="InterPro" id="IPR013783">
    <property type="entry name" value="Ig-like_fold"/>
</dbReference>
<dbReference type="RefSeq" id="WP_009134693.1">
    <property type="nucleotide sequence ID" value="NZ_CP102250.1"/>
</dbReference>
<dbReference type="Gene3D" id="3.20.20.80">
    <property type="entry name" value="Glycosidases"/>
    <property type="match status" value="1"/>
</dbReference>
<comment type="similarity">
    <text evidence="1">Belongs to the glycosyl hydrolase 2 family.</text>
</comment>